<dbReference type="InterPro" id="IPR036264">
    <property type="entry name" value="Bact_exopeptidase_dim_dom"/>
</dbReference>
<feature type="binding site" evidence="2">
    <location>
        <position position="139"/>
    </location>
    <ligand>
        <name>Mn(2+)</name>
        <dbReference type="ChEBI" id="CHEBI:29035"/>
        <label>2</label>
    </ligand>
</feature>
<reference evidence="4 5" key="1">
    <citation type="submission" date="2019-01" db="EMBL/GenBank/DDBJ databases">
        <authorList>
            <person name="Chen W.-M."/>
        </authorList>
    </citation>
    <scope>NUCLEOTIDE SEQUENCE [LARGE SCALE GENOMIC DNA]</scope>
    <source>
        <strain evidence="4 5">CCP-6</strain>
    </source>
</reference>
<dbReference type="Pfam" id="PF01546">
    <property type="entry name" value="Peptidase_M20"/>
    <property type="match status" value="1"/>
</dbReference>
<dbReference type="GO" id="GO:0019877">
    <property type="term" value="P:diaminopimelate biosynthetic process"/>
    <property type="evidence" value="ECO:0007669"/>
    <property type="project" value="UniProtKB-ARBA"/>
</dbReference>
<dbReference type="SUPFAM" id="SSF55031">
    <property type="entry name" value="Bacterial exopeptidase dimerisation domain"/>
    <property type="match status" value="1"/>
</dbReference>
<evidence type="ECO:0000313" key="5">
    <source>
        <dbReference type="Proteomes" id="UP000282957"/>
    </source>
</evidence>
<dbReference type="InterPro" id="IPR002933">
    <property type="entry name" value="Peptidase_M20"/>
</dbReference>
<evidence type="ECO:0000256" key="1">
    <source>
        <dbReference type="ARBA" id="ARBA00022801"/>
    </source>
</evidence>
<dbReference type="AlphaFoldDB" id="A0A437MJA8"/>
<dbReference type="GO" id="GO:0050118">
    <property type="term" value="F:N-acetyldiaminopimelate deacetylase activity"/>
    <property type="evidence" value="ECO:0007669"/>
    <property type="project" value="UniProtKB-ARBA"/>
</dbReference>
<accession>A0A437MJA8</accession>
<feature type="binding site" evidence="2">
    <location>
        <position position="104"/>
    </location>
    <ligand>
        <name>Mn(2+)</name>
        <dbReference type="ChEBI" id="CHEBI:29035"/>
        <label>2</label>
    </ligand>
</feature>
<dbReference type="NCBIfam" id="TIGR01891">
    <property type="entry name" value="amidohydrolases"/>
    <property type="match status" value="1"/>
</dbReference>
<feature type="binding site" evidence="2">
    <location>
        <position position="106"/>
    </location>
    <ligand>
        <name>Mn(2+)</name>
        <dbReference type="ChEBI" id="CHEBI:29035"/>
        <label>2</label>
    </ligand>
</feature>
<comment type="cofactor">
    <cofactor evidence="2">
        <name>Mn(2+)</name>
        <dbReference type="ChEBI" id="CHEBI:29035"/>
    </cofactor>
    <text evidence="2">The Mn(2+) ion enhances activity.</text>
</comment>
<dbReference type="Gene3D" id="3.30.70.360">
    <property type="match status" value="1"/>
</dbReference>
<comment type="caution">
    <text evidence="4">The sequence shown here is derived from an EMBL/GenBank/DDBJ whole genome shotgun (WGS) entry which is preliminary data.</text>
</comment>
<keyword evidence="1 4" id="KW-0378">Hydrolase</keyword>
<dbReference type="PANTHER" id="PTHR11014:SF63">
    <property type="entry name" value="METALLOPEPTIDASE, PUTATIVE (AFU_ORTHOLOGUE AFUA_6G09600)-RELATED"/>
    <property type="match status" value="1"/>
</dbReference>
<feature type="binding site" evidence="2">
    <location>
        <position position="165"/>
    </location>
    <ligand>
        <name>Mn(2+)</name>
        <dbReference type="ChEBI" id="CHEBI:29035"/>
        <label>2</label>
    </ligand>
</feature>
<feature type="domain" description="Peptidase M20 dimerisation" evidence="3">
    <location>
        <begin position="185"/>
        <end position="280"/>
    </location>
</feature>
<dbReference type="SUPFAM" id="SSF53187">
    <property type="entry name" value="Zn-dependent exopeptidases"/>
    <property type="match status" value="1"/>
</dbReference>
<protein>
    <submittedName>
        <fullName evidence="4">Amidohydrolase</fullName>
    </submittedName>
</protein>
<name>A0A437MJA8_9PROT</name>
<dbReference type="Pfam" id="PF07687">
    <property type="entry name" value="M20_dimer"/>
    <property type="match status" value="1"/>
</dbReference>
<evidence type="ECO:0000256" key="2">
    <source>
        <dbReference type="PIRSR" id="PIRSR005962-1"/>
    </source>
</evidence>
<evidence type="ECO:0000313" key="4">
    <source>
        <dbReference type="EMBL" id="RVT97709.1"/>
    </source>
</evidence>
<dbReference type="InterPro" id="IPR011650">
    <property type="entry name" value="Peptidase_M20_dimer"/>
</dbReference>
<dbReference type="PIRSF" id="PIRSF005962">
    <property type="entry name" value="Pept_M20D_amidohydro"/>
    <property type="match status" value="1"/>
</dbReference>
<sequence>MSLVEKIAQRLPEYTAWRRDFHAHPEVGFEEHRTAGLVAERLQAMGIEVHTGIGGTGVVGVIRGKATGNTPRTVGLRADMDALPLTEANAFAHASTHQGRMHGCGHDGHTTMLLAAARELAETRDFEGTVHLYFQPAEELGAGAPAMQKDGLFQRFPADAVYALHNRPGMPVGHYGLRSGPMLAGVTFWDIHVQGKGGHAARPEVTHDPVVCGAALISALQSVVSRNVSPHAQAVLSVTGMETGRAYNVIPDGVRLFGTVRTYAVEVTDLIRERMGALASSVAAGFGCTAQLDFRVLTPPLINSAENAERFGDAVAGLVGEDKVKRAMPPSMGGEDFAYFLQEVPGAFLNVGNGTEGADLHHPRYDFNDEAIPYGAAALVAVVRKELGA</sequence>
<keyword evidence="2" id="KW-0464">Manganese</keyword>
<dbReference type="RefSeq" id="WP_127786938.1">
    <property type="nucleotide sequence ID" value="NZ_SACL01000002.1"/>
</dbReference>
<dbReference type="PANTHER" id="PTHR11014">
    <property type="entry name" value="PEPTIDASE M20 FAMILY MEMBER"/>
    <property type="match status" value="1"/>
</dbReference>
<gene>
    <name evidence="4" type="ORF">EOD42_07820</name>
</gene>
<feature type="binding site" evidence="2">
    <location>
        <position position="361"/>
    </location>
    <ligand>
        <name>Mn(2+)</name>
        <dbReference type="ChEBI" id="CHEBI:29035"/>
        <label>2</label>
    </ligand>
</feature>
<evidence type="ECO:0000259" key="3">
    <source>
        <dbReference type="Pfam" id="PF07687"/>
    </source>
</evidence>
<dbReference type="Gene3D" id="3.40.630.10">
    <property type="entry name" value="Zn peptidases"/>
    <property type="match status" value="1"/>
</dbReference>
<dbReference type="EMBL" id="SACL01000002">
    <property type="protein sequence ID" value="RVT97709.1"/>
    <property type="molecule type" value="Genomic_DNA"/>
</dbReference>
<keyword evidence="2" id="KW-0479">Metal-binding</keyword>
<dbReference type="GO" id="GO:0046872">
    <property type="term" value="F:metal ion binding"/>
    <property type="evidence" value="ECO:0007669"/>
    <property type="project" value="UniProtKB-KW"/>
</dbReference>
<keyword evidence="5" id="KW-1185">Reference proteome</keyword>
<dbReference type="FunFam" id="3.30.70.360:FF:000001">
    <property type="entry name" value="N-acetyldiaminopimelate deacetylase"/>
    <property type="match status" value="1"/>
</dbReference>
<dbReference type="Proteomes" id="UP000282957">
    <property type="component" value="Unassembled WGS sequence"/>
</dbReference>
<dbReference type="OrthoDB" id="9777385at2"/>
<dbReference type="CDD" id="cd05666">
    <property type="entry name" value="M20_Acy1-like"/>
    <property type="match status" value="1"/>
</dbReference>
<dbReference type="InterPro" id="IPR017439">
    <property type="entry name" value="Amidohydrolase"/>
</dbReference>
<proteinExistence type="predicted"/>
<organism evidence="4 5">
    <name type="scientific">Rhodovarius crocodyli</name>
    <dbReference type="NCBI Taxonomy" id="1979269"/>
    <lineage>
        <taxon>Bacteria</taxon>
        <taxon>Pseudomonadati</taxon>
        <taxon>Pseudomonadota</taxon>
        <taxon>Alphaproteobacteria</taxon>
        <taxon>Acetobacterales</taxon>
        <taxon>Roseomonadaceae</taxon>
        <taxon>Rhodovarius</taxon>
    </lineage>
</organism>